<evidence type="ECO:0000313" key="9">
    <source>
        <dbReference type="Proteomes" id="UP001434883"/>
    </source>
</evidence>
<evidence type="ECO:0000256" key="5">
    <source>
        <dbReference type="ARBA" id="ARBA00022842"/>
    </source>
</evidence>
<comment type="subcellular location">
    <subcellularLocation>
        <location evidence="1">Membrane</location>
        <topology evidence="1">Multi-pass membrane protein</topology>
    </subcellularLocation>
</comment>
<protein>
    <submittedName>
        <fullName evidence="8">Uncharacterized protein</fullName>
    </submittedName>
</protein>
<accession>A0ABV0QM81</accession>
<feature type="compositionally biased region" description="Basic and acidic residues" evidence="7">
    <location>
        <begin position="298"/>
        <end position="322"/>
    </location>
</feature>
<keyword evidence="4" id="KW-0067">ATP-binding</keyword>
<dbReference type="SUPFAM" id="SSF81660">
    <property type="entry name" value="Metal cation-transporting ATPase, ATP-binding domain N"/>
    <property type="match status" value="1"/>
</dbReference>
<feature type="non-terminal residue" evidence="8">
    <location>
        <position position="1"/>
    </location>
</feature>
<sequence>CPENYDEVHREMSREGARVLALGYKEIGHLSHQQVREISRGALECDLQFAGFMVVSCPLKNDSKAVIQEIQEASHHVIKPVMLILHIYSNEELHFIQKEHTLILQPSPNQGTRQWHWESIDGTVSVALPPPSVSSFVHQFDLCVTGEGLARLACDPHLLHTLLPHIQVFARVSPKQKGHPFMESLSENRPLLWSIAISGLAIVGLLTGSSPEFNEQFALVDIPTEVRSKKRVLSFKAADSAEWRVTDFVVYANVPSTVQSSKRSSSPIPDLTPPLKSSRTDSPSPTTQTPDPGEEQPESVKQKMEPEITVRSIDRSDQDKSWRRATITRRSRIALPNPYESKRPIPPHIFIPTVKHMFSFLQD</sequence>
<reference evidence="8 9" key="1">
    <citation type="submission" date="2021-06" db="EMBL/GenBank/DDBJ databases">
        <authorList>
            <person name="Palmer J.M."/>
        </authorList>
    </citation>
    <scope>NUCLEOTIDE SEQUENCE [LARGE SCALE GENOMIC DNA]</scope>
    <source>
        <strain evidence="8 9">XC_2019</strain>
        <tissue evidence="8">Muscle</tissue>
    </source>
</reference>
<evidence type="ECO:0000256" key="6">
    <source>
        <dbReference type="ARBA" id="ARBA00022967"/>
    </source>
</evidence>
<evidence type="ECO:0000313" key="8">
    <source>
        <dbReference type="EMBL" id="MEQ2196951.1"/>
    </source>
</evidence>
<dbReference type="InterPro" id="IPR023299">
    <property type="entry name" value="ATPase_P-typ_cyto_dom_N"/>
</dbReference>
<feature type="region of interest" description="Disordered" evidence="7">
    <location>
        <begin position="259"/>
        <end position="325"/>
    </location>
</feature>
<feature type="compositionally biased region" description="Low complexity" evidence="7">
    <location>
        <begin position="280"/>
        <end position="291"/>
    </location>
</feature>
<dbReference type="InterPro" id="IPR006544">
    <property type="entry name" value="P-type_TPase_V"/>
</dbReference>
<dbReference type="PANTHER" id="PTHR45630:SF7">
    <property type="entry name" value="ENDOPLASMIC RETICULUM TRANSMEMBRANE HELIX TRANSLOCASE"/>
    <property type="match status" value="1"/>
</dbReference>
<keyword evidence="6" id="KW-1278">Translocase</keyword>
<name>A0ABV0QM81_9TELE</name>
<keyword evidence="3" id="KW-0547">Nucleotide-binding</keyword>
<keyword evidence="2" id="KW-0479">Metal-binding</keyword>
<evidence type="ECO:0000256" key="3">
    <source>
        <dbReference type="ARBA" id="ARBA00022741"/>
    </source>
</evidence>
<evidence type="ECO:0000256" key="2">
    <source>
        <dbReference type="ARBA" id="ARBA00022723"/>
    </source>
</evidence>
<dbReference type="EMBL" id="JAHRIN010017207">
    <property type="protein sequence ID" value="MEQ2196951.1"/>
    <property type="molecule type" value="Genomic_DNA"/>
</dbReference>
<dbReference type="PANTHER" id="PTHR45630">
    <property type="entry name" value="CATION-TRANSPORTING ATPASE-RELATED"/>
    <property type="match status" value="1"/>
</dbReference>
<evidence type="ECO:0000256" key="4">
    <source>
        <dbReference type="ARBA" id="ARBA00022840"/>
    </source>
</evidence>
<comment type="caution">
    <text evidence="8">The sequence shown here is derived from an EMBL/GenBank/DDBJ whole genome shotgun (WGS) entry which is preliminary data.</text>
</comment>
<keyword evidence="9" id="KW-1185">Reference proteome</keyword>
<organism evidence="8 9">
    <name type="scientific">Xenoophorus captivus</name>
    <dbReference type="NCBI Taxonomy" id="1517983"/>
    <lineage>
        <taxon>Eukaryota</taxon>
        <taxon>Metazoa</taxon>
        <taxon>Chordata</taxon>
        <taxon>Craniata</taxon>
        <taxon>Vertebrata</taxon>
        <taxon>Euteleostomi</taxon>
        <taxon>Actinopterygii</taxon>
        <taxon>Neopterygii</taxon>
        <taxon>Teleostei</taxon>
        <taxon>Neoteleostei</taxon>
        <taxon>Acanthomorphata</taxon>
        <taxon>Ovalentaria</taxon>
        <taxon>Atherinomorphae</taxon>
        <taxon>Cyprinodontiformes</taxon>
        <taxon>Goodeidae</taxon>
        <taxon>Xenoophorus</taxon>
    </lineage>
</organism>
<evidence type="ECO:0000256" key="1">
    <source>
        <dbReference type="ARBA" id="ARBA00004141"/>
    </source>
</evidence>
<dbReference type="Proteomes" id="UP001434883">
    <property type="component" value="Unassembled WGS sequence"/>
</dbReference>
<evidence type="ECO:0000256" key="7">
    <source>
        <dbReference type="SAM" id="MobiDB-lite"/>
    </source>
</evidence>
<proteinExistence type="predicted"/>
<gene>
    <name evidence="8" type="ORF">XENOCAPTIV_019073</name>
</gene>
<keyword evidence="5" id="KW-0460">Magnesium</keyword>